<accession>L9ZE74</accession>
<protein>
    <recommendedName>
        <fullName evidence="1">DUF8112 domain-containing protein</fullName>
    </recommendedName>
</protein>
<evidence type="ECO:0000313" key="3">
    <source>
        <dbReference type="Proteomes" id="UP000011511"/>
    </source>
</evidence>
<keyword evidence="3" id="KW-1185">Reference proteome</keyword>
<dbReference type="InterPro" id="IPR058425">
    <property type="entry name" value="DUF8112"/>
</dbReference>
<comment type="caution">
    <text evidence="2">The sequence shown here is derived from an EMBL/GenBank/DDBJ whole genome shotgun (WGS) entry which is preliminary data.</text>
</comment>
<dbReference type="AlphaFoldDB" id="L9ZE74"/>
<dbReference type="Pfam" id="PF26417">
    <property type="entry name" value="DUF8112"/>
    <property type="match status" value="1"/>
</dbReference>
<reference evidence="2 3" key="1">
    <citation type="journal article" date="2014" name="PLoS Genet.">
        <title>Phylogenetically driven sequencing of extremely halophilic archaea reveals strategies for static and dynamic osmo-response.</title>
        <authorList>
            <person name="Becker E.A."/>
            <person name="Seitzer P.M."/>
            <person name="Tritt A."/>
            <person name="Larsen D."/>
            <person name="Krusor M."/>
            <person name="Yao A.I."/>
            <person name="Wu D."/>
            <person name="Madern D."/>
            <person name="Eisen J.A."/>
            <person name="Darling A.E."/>
            <person name="Facciotti M.T."/>
        </authorList>
    </citation>
    <scope>NUCLEOTIDE SEQUENCE [LARGE SCALE GENOMIC DNA]</scope>
    <source>
        <strain evidence="2 3">JCM 12890</strain>
    </source>
</reference>
<sequence length="93" mass="9996">MTKLPPAKALNGEKTGTTCDSCNKGIRTGDKAVAYATHYDGDGWIIRRVSCTDCGQTSIGLPTDGADEVVIEAVVWRNRLVGVTTVDRSRPEE</sequence>
<proteinExistence type="predicted"/>
<dbReference type="EMBL" id="AOIK01000037">
    <property type="protein sequence ID" value="ELY84331.1"/>
    <property type="molecule type" value="Genomic_DNA"/>
</dbReference>
<feature type="domain" description="DUF8112" evidence="1">
    <location>
        <begin position="11"/>
        <end position="73"/>
    </location>
</feature>
<evidence type="ECO:0000313" key="2">
    <source>
        <dbReference type="EMBL" id="ELY84331.1"/>
    </source>
</evidence>
<name>L9ZE74_NATA2</name>
<gene>
    <name evidence="2" type="ORF">C485_15726</name>
</gene>
<organism evidence="2 3">
    <name type="scientific">Natrinema altunense (strain JCM 12890 / CGMCC 1.3731 / AJ2)</name>
    <dbReference type="NCBI Taxonomy" id="1227494"/>
    <lineage>
        <taxon>Archaea</taxon>
        <taxon>Methanobacteriati</taxon>
        <taxon>Methanobacteriota</taxon>
        <taxon>Stenosarchaea group</taxon>
        <taxon>Halobacteria</taxon>
        <taxon>Halobacteriales</taxon>
        <taxon>Natrialbaceae</taxon>
        <taxon>Natrinema</taxon>
    </lineage>
</organism>
<dbReference type="Proteomes" id="UP000011511">
    <property type="component" value="Unassembled WGS sequence"/>
</dbReference>
<evidence type="ECO:0000259" key="1">
    <source>
        <dbReference type="Pfam" id="PF26417"/>
    </source>
</evidence>